<name>A0A0P8WET7_9CLOT</name>
<evidence type="ECO:0000256" key="5">
    <source>
        <dbReference type="RuleBase" id="RU004516"/>
    </source>
</evidence>
<accession>A0A0P8WET7</accession>
<dbReference type="PANTHER" id="PTHR42743">
    <property type="entry name" value="AMINO-ACID AMINOTRANSFERASE"/>
    <property type="match status" value="1"/>
</dbReference>
<dbReference type="Gene3D" id="3.20.10.10">
    <property type="entry name" value="D-amino Acid Aminotransferase, subunit A, domain 2"/>
    <property type="match status" value="1"/>
</dbReference>
<evidence type="ECO:0000313" key="6">
    <source>
        <dbReference type="EMBL" id="KPU46271.1"/>
    </source>
</evidence>
<keyword evidence="6" id="KW-0808">Transferase</keyword>
<dbReference type="InterPro" id="IPR036038">
    <property type="entry name" value="Aminotransferase-like"/>
</dbReference>
<dbReference type="InterPro" id="IPR043132">
    <property type="entry name" value="BCAT-like_C"/>
</dbReference>
<comment type="cofactor">
    <cofactor evidence="1 5">
        <name>pyridoxal 5'-phosphate</name>
        <dbReference type="ChEBI" id="CHEBI:597326"/>
    </cofactor>
</comment>
<evidence type="ECO:0000256" key="4">
    <source>
        <dbReference type="RuleBase" id="RU004106"/>
    </source>
</evidence>
<dbReference type="GO" id="GO:0046394">
    <property type="term" value="P:carboxylic acid biosynthetic process"/>
    <property type="evidence" value="ECO:0007669"/>
    <property type="project" value="UniProtKB-ARBA"/>
</dbReference>
<dbReference type="OrthoDB" id="9805628at2"/>
<reference evidence="6 7" key="1">
    <citation type="submission" date="2015-09" db="EMBL/GenBank/DDBJ databases">
        <title>Genome sequence of Oxobacter pfennigii DSM 3222.</title>
        <authorList>
            <person name="Poehlein A."/>
            <person name="Bengelsdorf F.R."/>
            <person name="Schiel-Bengelsdorf B."/>
            <person name="Duerre P."/>
            <person name="Daniel R."/>
        </authorList>
    </citation>
    <scope>NUCLEOTIDE SEQUENCE [LARGE SCALE GENOMIC DNA]</scope>
    <source>
        <strain evidence="6 7">DSM 3222</strain>
    </source>
</reference>
<dbReference type="InterPro" id="IPR050571">
    <property type="entry name" value="Class-IV_PLP-Dep_Aminotrnsfr"/>
</dbReference>
<evidence type="ECO:0000256" key="1">
    <source>
        <dbReference type="ARBA" id="ARBA00001933"/>
    </source>
</evidence>
<dbReference type="SUPFAM" id="SSF56752">
    <property type="entry name" value="D-aminoacid aminotransferase-like PLP-dependent enzymes"/>
    <property type="match status" value="1"/>
</dbReference>
<dbReference type="EMBL" id="LKET01000011">
    <property type="protein sequence ID" value="KPU46271.1"/>
    <property type="molecule type" value="Genomic_DNA"/>
</dbReference>
<evidence type="ECO:0000256" key="3">
    <source>
        <dbReference type="ARBA" id="ARBA00022898"/>
    </source>
</evidence>
<protein>
    <submittedName>
        <fullName evidence="6">Branched-chain-amino-acid aminotransferase</fullName>
        <ecNumber evidence="6">2.6.1.42</ecNumber>
    </submittedName>
</protein>
<gene>
    <name evidence="6" type="primary">ilvE_1</name>
    <name evidence="6" type="ORF">OXPF_01160</name>
</gene>
<dbReference type="RefSeq" id="WP_054873278.1">
    <property type="nucleotide sequence ID" value="NZ_LKET01000011.1"/>
</dbReference>
<keyword evidence="6" id="KW-0032">Aminotransferase</keyword>
<dbReference type="GO" id="GO:0004084">
    <property type="term" value="F:branched-chain-amino-acid transaminase activity"/>
    <property type="evidence" value="ECO:0007669"/>
    <property type="project" value="UniProtKB-EC"/>
</dbReference>
<dbReference type="Gene3D" id="3.30.470.10">
    <property type="match status" value="1"/>
</dbReference>
<keyword evidence="3 5" id="KW-0663">Pyridoxal phosphate</keyword>
<sequence>MNDDVVKNYLIHNDNIIEAKIFDYEVTKIFPGIYEVIRVIDGVPMFLEKHVSRFKTSASLLGFDILIDEKKIDAIIRKLIEINDYFNGNVRIVINNFYNQTPDSYFYFYKSSYPTEDMIADGVHATLFYGERNNPNAKSTDLAIRDKINEQIARMNAYEALLVNSNGEITEGSRSNMFFIKNKTIITAPEKDILSGVTRGNVIEIIRRSGFELQEKNLEANMLKDMDGLFLTGTSPMVLPIRSVDDMKFASANNGIIRSIRESYLQLVNDYINSHR</sequence>
<dbReference type="STRING" id="36849.OXPF_01160"/>
<dbReference type="Proteomes" id="UP000050326">
    <property type="component" value="Unassembled WGS sequence"/>
</dbReference>
<comment type="similarity">
    <text evidence="2 4">Belongs to the class-IV pyridoxal-phosphate-dependent aminotransferase family.</text>
</comment>
<comment type="caution">
    <text evidence="6">The sequence shown here is derived from an EMBL/GenBank/DDBJ whole genome shotgun (WGS) entry which is preliminary data.</text>
</comment>
<evidence type="ECO:0000313" key="7">
    <source>
        <dbReference type="Proteomes" id="UP000050326"/>
    </source>
</evidence>
<dbReference type="GO" id="GO:0005829">
    <property type="term" value="C:cytosol"/>
    <property type="evidence" value="ECO:0007669"/>
    <property type="project" value="TreeGrafter"/>
</dbReference>
<dbReference type="InterPro" id="IPR018300">
    <property type="entry name" value="Aminotrans_IV_CS"/>
</dbReference>
<dbReference type="AlphaFoldDB" id="A0A0P8WET7"/>
<keyword evidence="7" id="KW-1185">Reference proteome</keyword>
<organism evidence="6 7">
    <name type="scientific">Oxobacter pfennigii</name>
    <dbReference type="NCBI Taxonomy" id="36849"/>
    <lineage>
        <taxon>Bacteria</taxon>
        <taxon>Bacillati</taxon>
        <taxon>Bacillota</taxon>
        <taxon>Clostridia</taxon>
        <taxon>Eubacteriales</taxon>
        <taxon>Clostridiaceae</taxon>
        <taxon>Oxobacter</taxon>
    </lineage>
</organism>
<evidence type="ECO:0000256" key="2">
    <source>
        <dbReference type="ARBA" id="ARBA00009320"/>
    </source>
</evidence>
<dbReference type="PANTHER" id="PTHR42743:SF11">
    <property type="entry name" value="AMINODEOXYCHORISMATE LYASE"/>
    <property type="match status" value="1"/>
</dbReference>
<dbReference type="PROSITE" id="PS00770">
    <property type="entry name" value="AA_TRANSFER_CLASS_4"/>
    <property type="match status" value="1"/>
</dbReference>
<proteinExistence type="inferred from homology"/>
<dbReference type="EC" id="2.6.1.42" evidence="6"/>
<dbReference type="Pfam" id="PF01063">
    <property type="entry name" value="Aminotran_4"/>
    <property type="match status" value="1"/>
</dbReference>
<dbReference type="InterPro" id="IPR001544">
    <property type="entry name" value="Aminotrans_IV"/>
</dbReference>
<dbReference type="InterPro" id="IPR043131">
    <property type="entry name" value="BCAT-like_N"/>
</dbReference>